<dbReference type="AlphaFoldDB" id="A0A8J5ZH21"/>
<dbReference type="EMBL" id="JAHUZN010000007">
    <property type="protein sequence ID" value="KAG8488074.1"/>
    <property type="molecule type" value="Genomic_DNA"/>
</dbReference>
<organism evidence="9 10">
    <name type="scientific">Gossypium anomalum</name>
    <dbReference type="NCBI Taxonomy" id="47600"/>
    <lineage>
        <taxon>Eukaryota</taxon>
        <taxon>Viridiplantae</taxon>
        <taxon>Streptophyta</taxon>
        <taxon>Embryophyta</taxon>
        <taxon>Tracheophyta</taxon>
        <taxon>Spermatophyta</taxon>
        <taxon>Magnoliopsida</taxon>
        <taxon>eudicotyledons</taxon>
        <taxon>Gunneridae</taxon>
        <taxon>Pentapetalae</taxon>
        <taxon>rosids</taxon>
        <taxon>malvids</taxon>
        <taxon>Malvales</taxon>
        <taxon>Malvaceae</taxon>
        <taxon>Malvoideae</taxon>
        <taxon>Gossypium</taxon>
    </lineage>
</organism>
<feature type="transmembrane region" description="Helical" evidence="6">
    <location>
        <begin position="134"/>
        <end position="158"/>
    </location>
</feature>
<reference evidence="9 10" key="1">
    <citation type="journal article" date="2021" name="bioRxiv">
        <title>The Gossypium anomalum genome as a resource for cotton improvement and evolutionary analysis of hybrid incompatibility.</title>
        <authorList>
            <person name="Grover C.E."/>
            <person name="Yuan D."/>
            <person name="Arick M.A."/>
            <person name="Miller E.R."/>
            <person name="Hu G."/>
            <person name="Peterson D.G."/>
            <person name="Wendel J.F."/>
            <person name="Udall J.A."/>
        </authorList>
    </citation>
    <scope>NUCLEOTIDE SEQUENCE [LARGE SCALE GENOMIC DNA]</scope>
    <source>
        <strain evidence="9">JFW-Udall</strain>
        <tissue evidence="9">Leaf</tissue>
    </source>
</reference>
<dbReference type="InterPro" id="IPR032675">
    <property type="entry name" value="LRR_dom_sf"/>
</dbReference>
<dbReference type="Pfam" id="PF23247">
    <property type="entry name" value="LRR_RPS2"/>
    <property type="match status" value="1"/>
</dbReference>
<dbReference type="FunFam" id="3.40.50.300:FF:001091">
    <property type="entry name" value="Probable disease resistance protein At1g61300"/>
    <property type="match status" value="1"/>
</dbReference>
<keyword evidence="3" id="KW-0611">Plant defense</keyword>
<keyword evidence="2" id="KW-0547">Nucleotide-binding</keyword>
<dbReference type="SUPFAM" id="SSF52058">
    <property type="entry name" value="L domain-like"/>
    <property type="match status" value="1"/>
</dbReference>
<evidence type="ECO:0000256" key="5">
    <source>
        <dbReference type="SAM" id="Coils"/>
    </source>
</evidence>
<keyword evidence="6" id="KW-0472">Membrane</keyword>
<evidence type="ECO:0000256" key="1">
    <source>
        <dbReference type="ARBA" id="ARBA00008894"/>
    </source>
</evidence>
<sequence length="1138" mass="130697">MRTASLNYTSNHKEKARRRRLMDLVDKRSDYSPSCGDDEAVNCHYQALLVAMTIQSFIQKIHYYGFPRLNHKMLKLNLELCIVPLDSLRPTMLSPRTSIMTVGTNGGPPGTLALLIDFVFFDSTVSYASAGRVWFWKVFLVLTLFTCELVAAVAGSMADNLLASCISEVITQAGADVTNYARTKVNLSQSMEKNYEKLKNEAVKLQALRYDYEKEVQKHQMKKTTTSSFDVWLRSVNKTLENAKILEDRYQDDQKLSYRFIHLKRRSNYSGKLEKICEEIQKLVEEGKFLGGFLVDKPIEPVLKLNAPQIKAFPSLQRPLEQVLELLRNDKLKGIGIWGTLGVGKTTIMKNLNNHEEIAKMFDIVIWANVCSERSEEKLQEDISWRLKLKSEDVVHRKDVARTISEELKGKKYLLLLDEVMDSIELENIGIADNNNGSKVVFTTEFRHVCTSLADRLIEVRPLSPNEAWMMFQQMVSDVIDLPDIEPIARLVAKECARLPLLIKTIAGSFKSKDSVSEWRKGLKDLQKWPEIEIPGLTELHSFLKFCYDQLKDDQKRKCFLYGALYPAESKIYTDYLLECWAAEGLVGGTNERRRFQDARDEGYDTLKHLTNVSLLEKGERMIYVSMNNSIRQVALYISSQDPDCKFFTGMSEDSSDFLEENDWQQSKRIAMIDKKLRDLPDSPDCSTLLSLLLQRNPNLTEIPQSFFEHMKTLLVLDLYGTGIESLPSSLAKLKCLKGLYLNNCIHLTVLPPEVGELFRLEVLDTRGCRICFIPFHIQKLVNLRCLRVSYYKSSNPNGCHDMDIDCNVIPFLAKLEELMIDVRSYDHWCKDVADIMSQVATLKNLTTLRICFPKSEVLKTFMQHSPSWKDRQQLTSFRFFVGCRNRKRPQILEYFKYKIDRYLGYCQGNHGDNSIICDLLPETDALELVEHKDITSLLDFVNVASFNRIRGCLIEKCNKMTTIADGDMVEGGIILPKLEQLHLTNLQSLQTVFRGTLSTESLSKLHTIVVSSCPMLRKLFSHGVIQQLSKLQKLVIQNCIEMEKLIDEQVSTVFPTLETLILIEMPKLRTLSVDMSLTWPSLKELQVYKCPELKSLSFDKDNVAKLKSIETEKVWWEALYWPENGVKEQLQLICNLR</sequence>
<keyword evidence="4" id="KW-0067">ATP-binding</keyword>
<keyword evidence="5" id="KW-0175">Coiled coil</keyword>
<evidence type="ECO:0008006" key="11">
    <source>
        <dbReference type="Google" id="ProtNLM"/>
    </source>
</evidence>
<gene>
    <name evidence="9" type="ORF">CXB51_018573</name>
</gene>
<evidence type="ECO:0000259" key="7">
    <source>
        <dbReference type="Pfam" id="PF00931"/>
    </source>
</evidence>
<dbReference type="InterPro" id="IPR042197">
    <property type="entry name" value="Apaf_helical"/>
</dbReference>
<protein>
    <recommendedName>
        <fullName evidence="11">NB-ARC domain-containing protein</fullName>
    </recommendedName>
</protein>
<comment type="similarity">
    <text evidence="1">Belongs to the disease resistance NB-LRR family.</text>
</comment>
<keyword evidence="6" id="KW-0812">Transmembrane</keyword>
<keyword evidence="6" id="KW-1133">Transmembrane helix</keyword>
<feature type="coiled-coil region" evidence="5">
    <location>
        <begin position="181"/>
        <end position="215"/>
    </location>
</feature>
<dbReference type="GO" id="GO:0005524">
    <property type="term" value="F:ATP binding"/>
    <property type="evidence" value="ECO:0007669"/>
    <property type="project" value="UniProtKB-KW"/>
</dbReference>
<dbReference type="Gene3D" id="3.40.50.300">
    <property type="entry name" value="P-loop containing nucleotide triphosphate hydrolases"/>
    <property type="match status" value="1"/>
</dbReference>
<feature type="domain" description="NB-ARC" evidence="7">
    <location>
        <begin position="318"/>
        <end position="477"/>
    </location>
</feature>
<name>A0A8J5ZH21_9ROSI</name>
<dbReference type="Gene3D" id="3.80.10.10">
    <property type="entry name" value="Ribonuclease Inhibitor"/>
    <property type="match status" value="2"/>
</dbReference>
<keyword evidence="10" id="KW-1185">Reference proteome</keyword>
<dbReference type="GO" id="GO:0043531">
    <property type="term" value="F:ADP binding"/>
    <property type="evidence" value="ECO:0007669"/>
    <property type="project" value="InterPro"/>
</dbReference>
<dbReference type="InterPro" id="IPR057135">
    <property type="entry name" value="At4g27190-like_LRR"/>
</dbReference>
<dbReference type="Proteomes" id="UP000701853">
    <property type="component" value="Chromosome 7"/>
</dbReference>
<dbReference type="GO" id="GO:0006952">
    <property type="term" value="P:defense response"/>
    <property type="evidence" value="ECO:0007669"/>
    <property type="project" value="UniProtKB-KW"/>
</dbReference>
<dbReference type="InterPro" id="IPR027417">
    <property type="entry name" value="P-loop_NTPase"/>
</dbReference>
<dbReference type="InterPro" id="IPR001611">
    <property type="entry name" value="Leu-rich_rpt"/>
</dbReference>
<evidence type="ECO:0000313" key="9">
    <source>
        <dbReference type="EMBL" id="KAG8488074.1"/>
    </source>
</evidence>
<feature type="domain" description="Disease resistance protein At4g27190-like leucine-rich repeats" evidence="8">
    <location>
        <begin position="944"/>
        <end position="1040"/>
    </location>
</feature>
<dbReference type="PANTHER" id="PTHR33463:SF81">
    <property type="entry name" value="DISEASE RESISTANCE PROTEIN RPS2-LIKE"/>
    <property type="match status" value="1"/>
</dbReference>
<dbReference type="Pfam" id="PF13855">
    <property type="entry name" value="LRR_8"/>
    <property type="match status" value="1"/>
</dbReference>
<evidence type="ECO:0000256" key="3">
    <source>
        <dbReference type="ARBA" id="ARBA00022821"/>
    </source>
</evidence>
<comment type="caution">
    <text evidence="9">The sequence shown here is derived from an EMBL/GenBank/DDBJ whole genome shotgun (WGS) entry which is preliminary data.</text>
</comment>
<evidence type="ECO:0000259" key="8">
    <source>
        <dbReference type="Pfam" id="PF23247"/>
    </source>
</evidence>
<dbReference type="InterPro" id="IPR050905">
    <property type="entry name" value="Plant_NBS-LRR"/>
</dbReference>
<dbReference type="Gene3D" id="1.10.8.430">
    <property type="entry name" value="Helical domain of apoptotic protease-activating factors"/>
    <property type="match status" value="1"/>
</dbReference>
<accession>A0A8J5ZH21</accession>
<proteinExistence type="inferred from homology"/>
<dbReference type="OrthoDB" id="1691503at2759"/>
<evidence type="ECO:0000313" key="10">
    <source>
        <dbReference type="Proteomes" id="UP000701853"/>
    </source>
</evidence>
<evidence type="ECO:0000256" key="4">
    <source>
        <dbReference type="ARBA" id="ARBA00022840"/>
    </source>
</evidence>
<dbReference type="InterPro" id="IPR002182">
    <property type="entry name" value="NB-ARC"/>
</dbReference>
<dbReference type="PANTHER" id="PTHR33463">
    <property type="entry name" value="NB-ARC DOMAIN-CONTAINING PROTEIN-RELATED"/>
    <property type="match status" value="1"/>
</dbReference>
<dbReference type="SUPFAM" id="SSF52540">
    <property type="entry name" value="P-loop containing nucleoside triphosphate hydrolases"/>
    <property type="match status" value="1"/>
</dbReference>
<evidence type="ECO:0000256" key="6">
    <source>
        <dbReference type="SAM" id="Phobius"/>
    </source>
</evidence>
<dbReference type="PRINTS" id="PR00364">
    <property type="entry name" value="DISEASERSIST"/>
</dbReference>
<evidence type="ECO:0000256" key="2">
    <source>
        <dbReference type="ARBA" id="ARBA00022741"/>
    </source>
</evidence>
<dbReference type="Pfam" id="PF00931">
    <property type="entry name" value="NB-ARC"/>
    <property type="match status" value="1"/>
</dbReference>